<dbReference type="Gene3D" id="3.90.25.10">
    <property type="entry name" value="UDP-galactose 4-epimerase, domain 1"/>
    <property type="match status" value="1"/>
</dbReference>
<evidence type="ECO:0000259" key="1">
    <source>
        <dbReference type="Pfam" id="PF01370"/>
    </source>
</evidence>
<dbReference type="Pfam" id="PF01370">
    <property type="entry name" value="Epimerase"/>
    <property type="match status" value="1"/>
</dbReference>
<dbReference type="RefSeq" id="WP_146645429.1">
    <property type="nucleotide sequence ID" value="NZ_CP012333.1"/>
</dbReference>
<dbReference type="InterPro" id="IPR001509">
    <property type="entry name" value="Epimerase_deHydtase"/>
</dbReference>
<dbReference type="Gene3D" id="3.40.50.720">
    <property type="entry name" value="NAD(P)-binding Rossmann-like Domain"/>
    <property type="match status" value="1"/>
</dbReference>
<evidence type="ECO:0000313" key="3">
    <source>
        <dbReference type="Proteomes" id="UP000064967"/>
    </source>
</evidence>
<feature type="domain" description="NAD-dependent epimerase/dehydratase" evidence="1">
    <location>
        <begin position="3"/>
        <end position="239"/>
    </location>
</feature>
<protein>
    <submittedName>
        <fullName evidence="2">UDP-glucose 4-epimerase</fullName>
    </submittedName>
</protein>
<keyword evidence="3" id="KW-1185">Reference proteome</keyword>
<dbReference type="SUPFAM" id="SSF51735">
    <property type="entry name" value="NAD(P)-binding Rossmann-fold domains"/>
    <property type="match status" value="1"/>
</dbReference>
<dbReference type="Proteomes" id="UP000064967">
    <property type="component" value="Chromosome"/>
</dbReference>
<evidence type="ECO:0000313" key="2">
    <source>
        <dbReference type="EMBL" id="AKU93717.1"/>
    </source>
</evidence>
<dbReference type="AlphaFoldDB" id="A0A0K1PJN2"/>
<dbReference type="PATRIC" id="fig|1391654.3.peg.398"/>
<dbReference type="STRING" id="1391654.AKJ09_00381"/>
<sequence>MRALVTGGSGFIGSHIVQRLVENGHKVRVVDDFSTGKRENLDPVARDVEIITGDVRDRAAMDKHAAGCEVIFHQAAVVSVPYSVEHPEETHAVNIMGTLNVLMAARKHGVRRVVFASSAAVYGDEPTLPKRESMTPDPISPYGVEKLTSEHYLRAFSRLYGLETVALRYFNVFGPRQDPSSPYSGVISVFVNRILEGKPVDIFGDGKQSRDFVYVANVVDANISAATTSGVSGRVYNIACGGRTTLVELADAIGHAAGTKVTKRFGEPRPGDIKESLADVSRARTELGYAPRVSIEEGLKNLVSYARNTART</sequence>
<dbReference type="EMBL" id="CP012333">
    <property type="protein sequence ID" value="AKU93717.1"/>
    <property type="molecule type" value="Genomic_DNA"/>
</dbReference>
<name>A0A0K1PJN2_9BACT</name>
<dbReference type="PANTHER" id="PTHR43245:SF13">
    <property type="entry name" value="UDP-D-APIOSE_UDP-D-XYLOSE SYNTHASE 2"/>
    <property type="match status" value="1"/>
</dbReference>
<dbReference type="KEGG" id="llu:AKJ09_00381"/>
<proteinExistence type="predicted"/>
<dbReference type="OrthoDB" id="9801785at2"/>
<gene>
    <name evidence="2" type="ORF">AKJ09_00381</name>
</gene>
<accession>A0A0K1PJN2</accession>
<dbReference type="CDD" id="cd05256">
    <property type="entry name" value="UDP_AE_SDR_e"/>
    <property type="match status" value="1"/>
</dbReference>
<dbReference type="PANTHER" id="PTHR43245">
    <property type="entry name" value="BIFUNCTIONAL POLYMYXIN RESISTANCE PROTEIN ARNA"/>
    <property type="match status" value="1"/>
</dbReference>
<reference evidence="2 3" key="1">
    <citation type="submission" date="2015-08" db="EMBL/GenBank/DDBJ databases">
        <authorList>
            <person name="Babu N.S."/>
            <person name="Beckwith C.J."/>
            <person name="Beseler K.G."/>
            <person name="Brison A."/>
            <person name="Carone J.V."/>
            <person name="Caskin T.P."/>
            <person name="Diamond M."/>
            <person name="Durham M.E."/>
            <person name="Foxe J.M."/>
            <person name="Go M."/>
            <person name="Henderson B.A."/>
            <person name="Jones I.B."/>
            <person name="McGettigan J.A."/>
            <person name="Micheletti S.J."/>
            <person name="Nasrallah M.E."/>
            <person name="Ortiz D."/>
            <person name="Piller C.R."/>
            <person name="Privatt S.R."/>
            <person name="Schneider S.L."/>
            <person name="Sharp S."/>
            <person name="Smith T.C."/>
            <person name="Stanton J.D."/>
            <person name="Ullery H.E."/>
            <person name="Wilson R.J."/>
            <person name="Serrano M.G."/>
            <person name="Buck G."/>
            <person name="Lee V."/>
            <person name="Wang Y."/>
            <person name="Carvalho R."/>
            <person name="Voegtly L."/>
            <person name="Shi R."/>
            <person name="Duckworth R."/>
            <person name="Johnson A."/>
            <person name="Loviza R."/>
            <person name="Walstead R."/>
            <person name="Shah Z."/>
            <person name="Kiflezghi M."/>
            <person name="Wade K."/>
            <person name="Ball S.L."/>
            <person name="Bradley K.W."/>
            <person name="Asai D.J."/>
            <person name="Bowman C.A."/>
            <person name="Russell D.A."/>
            <person name="Pope W.H."/>
            <person name="Jacobs-Sera D."/>
            <person name="Hendrix R.W."/>
            <person name="Hatfull G.F."/>
        </authorList>
    </citation>
    <scope>NUCLEOTIDE SEQUENCE [LARGE SCALE GENOMIC DNA]</scope>
    <source>
        <strain evidence="2 3">DSM 27648</strain>
    </source>
</reference>
<organism evidence="2 3">
    <name type="scientific">Labilithrix luteola</name>
    <dbReference type="NCBI Taxonomy" id="1391654"/>
    <lineage>
        <taxon>Bacteria</taxon>
        <taxon>Pseudomonadati</taxon>
        <taxon>Myxococcota</taxon>
        <taxon>Polyangia</taxon>
        <taxon>Polyangiales</taxon>
        <taxon>Labilitrichaceae</taxon>
        <taxon>Labilithrix</taxon>
    </lineage>
</organism>
<dbReference type="PRINTS" id="PR01713">
    <property type="entry name" value="NUCEPIMERASE"/>
</dbReference>
<dbReference type="InterPro" id="IPR036291">
    <property type="entry name" value="NAD(P)-bd_dom_sf"/>
</dbReference>
<dbReference type="InterPro" id="IPR050177">
    <property type="entry name" value="Lipid_A_modif_metabolic_enz"/>
</dbReference>